<keyword evidence="5" id="KW-0808">Transferase</keyword>
<dbReference type="InterPro" id="IPR000550">
    <property type="entry name" value="Hppk"/>
</dbReference>
<reference evidence="14 15" key="1">
    <citation type="journal article" date="2004" name="Int. J. Syst. Evol. Microbiol.">
        <title>Kaistella koreensis gen. nov., sp. nov., a novel member of the Chryseobacterium-Bergeyella-Riemerella branch.</title>
        <authorList>
            <person name="Kim M.K."/>
            <person name="Im W.T."/>
            <person name="Shin Y.K."/>
            <person name="Lim J.H."/>
            <person name="Kim S.H."/>
            <person name="Lee B.C."/>
            <person name="Park M.Y."/>
            <person name="Lee K.Y."/>
            <person name="Lee S.T."/>
        </authorList>
    </citation>
    <scope>NUCLEOTIDE SEQUENCE [LARGE SCALE GENOMIC DNA]</scope>
    <source>
        <strain evidence="14 15">CCUG 49689</strain>
    </source>
</reference>
<comment type="function">
    <text evidence="10">Catalyzes the transfer of pyrophosphate from adenosine triphosphate (ATP) to 6-hydroxymethyl-7,8-dihydropterin, an enzymatic step in folate biosynthesis pathway.</text>
</comment>
<dbReference type="GO" id="GO:0046656">
    <property type="term" value="P:folic acid biosynthetic process"/>
    <property type="evidence" value="ECO:0007669"/>
    <property type="project" value="UniProtKB-KW"/>
</dbReference>
<keyword evidence="7 14" id="KW-0418">Kinase</keyword>
<dbReference type="Pfam" id="PF01288">
    <property type="entry name" value="HPPK"/>
    <property type="match status" value="1"/>
</dbReference>
<evidence type="ECO:0000313" key="14">
    <source>
        <dbReference type="EMBL" id="KMQ71033.1"/>
    </source>
</evidence>
<dbReference type="Proteomes" id="UP000035900">
    <property type="component" value="Unassembled WGS sequence"/>
</dbReference>
<dbReference type="NCBIfam" id="TIGR01498">
    <property type="entry name" value="folK"/>
    <property type="match status" value="1"/>
</dbReference>
<dbReference type="PANTHER" id="PTHR43071:SF1">
    <property type="entry name" value="2-AMINO-4-HYDROXY-6-HYDROXYMETHYLDIHYDROPTERIDINE PYROPHOSPHOKINASE"/>
    <property type="match status" value="1"/>
</dbReference>
<evidence type="ECO:0000256" key="9">
    <source>
        <dbReference type="ARBA" id="ARBA00022909"/>
    </source>
</evidence>
<dbReference type="EMBL" id="LFNG01000011">
    <property type="protein sequence ID" value="KMQ71033.1"/>
    <property type="molecule type" value="Genomic_DNA"/>
</dbReference>
<evidence type="ECO:0000256" key="10">
    <source>
        <dbReference type="ARBA" id="ARBA00029409"/>
    </source>
</evidence>
<sequence>MSQQLVTLLLGSNLGDRKKNLRTAMLFIEKEIGPIEQRTEYLNTEPVEFVSNNIFCNIALRIKTHLSPVELLNLLKNIEHLMGREEDTLISKEYSDRVIDIDIVLFGNLHFYSERLQIPHVRHFYEREFSRKLLDELTKH</sequence>
<feature type="domain" description="7,8-dihydro-6-hydroxymethylpterin-pyrophosphokinase" evidence="13">
    <location>
        <begin position="8"/>
        <end position="137"/>
    </location>
</feature>
<proteinExistence type="inferred from homology"/>
<evidence type="ECO:0000256" key="6">
    <source>
        <dbReference type="ARBA" id="ARBA00022741"/>
    </source>
</evidence>
<comment type="similarity">
    <text evidence="2">Belongs to the HPPK family.</text>
</comment>
<gene>
    <name evidence="14" type="ORF">ACM44_08770</name>
</gene>
<keyword evidence="6" id="KW-0547">Nucleotide-binding</keyword>
<evidence type="ECO:0000256" key="3">
    <source>
        <dbReference type="ARBA" id="ARBA00013253"/>
    </source>
</evidence>
<dbReference type="OrthoDB" id="9808041at2"/>
<dbReference type="EC" id="2.7.6.3" evidence="3"/>
<evidence type="ECO:0000256" key="7">
    <source>
        <dbReference type="ARBA" id="ARBA00022777"/>
    </source>
</evidence>
<evidence type="ECO:0000256" key="4">
    <source>
        <dbReference type="ARBA" id="ARBA00016218"/>
    </source>
</evidence>
<dbReference type="STRING" id="1304281.ACM44_08770"/>
<dbReference type="GO" id="GO:0005524">
    <property type="term" value="F:ATP binding"/>
    <property type="evidence" value="ECO:0007669"/>
    <property type="project" value="UniProtKB-KW"/>
</dbReference>
<keyword evidence="15" id="KW-1185">Reference proteome</keyword>
<dbReference type="SUPFAM" id="SSF55083">
    <property type="entry name" value="6-hydroxymethyl-7,8-dihydropterin pyrophosphokinase, HPPK"/>
    <property type="match status" value="1"/>
</dbReference>
<organism evidence="14 15">
    <name type="scientific">Chryseobacterium koreense CCUG 49689</name>
    <dbReference type="NCBI Taxonomy" id="1304281"/>
    <lineage>
        <taxon>Bacteria</taxon>
        <taxon>Pseudomonadati</taxon>
        <taxon>Bacteroidota</taxon>
        <taxon>Flavobacteriia</taxon>
        <taxon>Flavobacteriales</taxon>
        <taxon>Weeksellaceae</taxon>
        <taxon>Chryseobacterium group</taxon>
        <taxon>Chryseobacterium</taxon>
    </lineage>
</organism>
<evidence type="ECO:0000259" key="13">
    <source>
        <dbReference type="Pfam" id="PF01288"/>
    </source>
</evidence>
<comment type="caution">
    <text evidence="14">The sequence shown here is derived from an EMBL/GenBank/DDBJ whole genome shotgun (WGS) entry which is preliminary data.</text>
</comment>
<dbReference type="CDD" id="cd00483">
    <property type="entry name" value="HPPK"/>
    <property type="match status" value="1"/>
</dbReference>
<evidence type="ECO:0000256" key="12">
    <source>
        <dbReference type="ARBA" id="ARBA00033413"/>
    </source>
</evidence>
<evidence type="ECO:0000256" key="8">
    <source>
        <dbReference type="ARBA" id="ARBA00022840"/>
    </source>
</evidence>
<evidence type="ECO:0000256" key="11">
    <source>
        <dbReference type="ARBA" id="ARBA00029766"/>
    </source>
</evidence>
<dbReference type="AlphaFoldDB" id="A0A0J7IXP2"/>
<dbReference type="Gene3D" id="3.30.70.560">
    <property type="entry name" value="7,8-Dihydro-6-hydroxymethylpterin-pyrophosphokinase HPPK"/>
    <property type="match status" value="1"/>
</dbReference>
<dbReference type="GO" id="GO:0016301">
    <property type="term" value="F:kinase activity"/>
    <property type="evidence" value="ECO:0007669"/>
    <property type="project" value="UniProtKB-KW"/>
</dbReference>
<dbReference type="GO" id="GO:0003848">
    <property type="term" value="F:2-amino-4-hydroxy-6-hydroxymethyldihydropteridine diphosphokinase activity"/>
    <property type="evidence" value="ECO:0007669"/>
    <property type="project" value="UniProtKB-EC"/>
</dbReference>
<dbReference type="InterPro" id="IPR035907">
    <property type="entry name" value="Hppk_sf"/>
</dbReference>
<dbReference type="GO" id="GO:0046654">
    <property type="term" value="P:tetrahydrofolate biosynthetic process"/>
    <property type="evidence" value="ECO:0007669"/>
    <property type="project" value="UniProtKB-UniPathway"/>
</dbReference>
<dbReference type="UniPathway" id="UPA00077">
    <property type="reaction ID" value="UER00155"/>
</dbReference>
<keyword evidence="9" id="KW-0289">Folate biosynthesis</keyword>
<dbReference type="PANTHER" id="PTHR43071">
    <property type="entry name" value="2-AMINO-4-HYDROXY-6-HYDROXYMETHYLDIHYDROPTERIDINE PYROPHOSPHOKINASE"/>
    <property type="match status" value="1"/>
</dbReference>
<evidence type="ECO:0000313" key="15">
    <source>
        <dbReference type="Proteomes" id="UP000035900"/>
    </source>
</evidence>
<evidence type="ECO:0000256" key="1">
    <source>
        <dbReference type="ARBA" id="ARBA00005051"/>
    </source>
</evidence>
<keyword evidence="8" id="KW-0067">ATP-binding</keyword>
<accession>A0A0J7IXP2</accession>
<dbReference type="RefSeq" id="WP_048499664.1">
    <property type="nucleotide sequence ID" value="NZ_LFNG01000011.1"/>
</dbReference>
<dbReference type="PATRIC" id="fig|1304281.5.peg.1888"/>
<evidence type="ECO:0000256" key="2">
    <source>
        <dbReference type="ARBA" id="ARBA00005810"/>
    </source>
</evidence>
<comment type="pathway">
    <text evidence="1">Cofactor biosynthesis; tetrahydrofolate biosynthesis; 2-amino-4-hydroxy-6-hydroxymethyl-7,8-dihydropteridine diphosphate from 7,8-dihydroneopterin triphosphate: step 4/4.</text>
</comment>
<name>A0A0J7IXP2_9FLAO</name>
<evidence type="ECO:0000256" key="5">
    <source>
        <dbReference type="ARBA" id="ARBA00022679"/>
    </source>
</evidence>
<protein>
    <recommendedName>
        <fullName evidence="4">2-amino-4-hydroxy-6-hydroxymethyldihydropteridine pyrophosphokinase</fullName>
        <ecNumber evidence="3">2.7.6.3</ecNumber>
    </recommendedName>
    <alternativeName>
        <fullName evidence="11">6-hydroxymethyl-7,8-dihydropterin pyrophosphokinase</fullName>
    </alternativeName>
    <alternativeName>
        <fullName evidence="12">7,8-dihydro-6-hydroxymethylpterin-pyrophosphokinase</fullName>
    </alternativeName>
</protein>